<reference evidence="2 3" key="1">
    <citation type="submission" date="2018-06" db="EMBL/GenBank/DDBJ databases">
        <title>Genomic Encyclopedia of Type Strains, Phase IV (KMG-IV): sequencing the most valuable type-strain genomes for metagenomic binning, comparative biology and taxonomic classification.</title>
        <authorList>
            <person name="Goeker M."/>
        </authorList>
    </citation>
    <scope>NUCLEOTIDE SEQUENCE [LARGE SCALE GENOMIC DNA]</scope>
    <source>
        <strain evidence="2 3">DSM 45521</strain>
    </source>
</reference>
<feature type="transmembrane region" description="Helical" evidence="1">
    <location>
        <begin position="7"/>
        <end position="29"/>
    </location>
</feature>
<dbReference type="InterPro" id="IPR049713">
    <property type="entry name" value="Pr6Pr-like"/>
</dbReference>
<feature type="transmembrane region" description="Helical" evidence="1">
    <location>
        <begin position="80"/>
        <end position="98"/>
    </location>
</feature>
<dbReference type="OrthoDB" id="9809977at2"/>
<keyword evidence="1" id="KW-0812">Transmembrane</keyword>
<dbReference type="AlphaFoldDB" id="A0A318RM47"/>
<gene>
    <name evidence="2" type="ORF">DFR67_103286</name>
</gene>
<feature type="transmembrane region" description="Helical" evidence="1">
    <location>
        <begin position="49"/>
        <end position="68"/>
    </location>
</feature>
<keyword evidence="3" id="KW-1185">Reference proteome</keyword>
<evidence type="ECO:0000313" key="2">
    <source>
        <dbReference type="EMBL" id="PYE19373.1"/>
    </source>
</evidence>
<feature type="transmembrane region" description="Helical" evidence="1">
    <location>
        <begin position="173"/>
        <end position="197"/>
    </location>
</feature>
<comment type="caution">
    <text evidence="2">The sequence shown here is derived from an EMBL/GenBank/DDBJ whole genome shotgun (WGS) entry which is preliminary data.</text>
</comment>
<accession>A0A318RM47</accession>
<evidence type="ECO:0008006" key="4">
    <source>
        <dbReference type="Google" id="ProtNLM"/>
    </source>
</evidence>
<feature type="transmembrane region" description="Helical" evidence="1">
    <location>
        <begin position="137"/>
        <end position="153"/>
    </location>
</feature>
<feature type="transmembrane region" description="Helical" evidence="1">
    <location>
        <begin position="110"/>
        <end position="125"/>
    </location>
</feature>
<protein>
    <recommendedName>
        <fullName evidence="4">FAR-17a/AIG1-like protein</fullName>
    </recommendedName>
</protein>
<dbReference type="RefSeq" id="WP_110468572.1">
    <property type="nucleotide sequence ID" value="NZ_QJSP01000003.1"/>
</dbReference>
<evidence type="ECO:0000256" key="1">
    <source>
        <dbReference type="SAM" id="Phobius"/>
    </source>
</evidence>
<evidence type="ECO:0000313" key="3">
    <source>
        <dbReference type="Proteomes" id="UP000247591"/>
    </source>
</evidence>
<dbReference type="EMBL" id="QJSP01000003">
    <property type="protein sequence ID" value="PYE19373.1"/>
    <property type="molecule type" value="Genomic_DNA"/>
</dbReference>
<organism evidence="2 3">
    <name type="scientific">Williamsia limnetica</name>
    <dbReference type="NCBI Taxonomy" id="882452"/>
    <lineage>
        <taxon>Bacteria</taxon>
        <taxon>Bacillati</taxon>
        <taxon>Actinomycetota</taxon>
        <taxon>Actinomycetes</taxon>
        <taxon>Mycobacteriales</taxon>
        <taxon>Nocardiaceae</taxon>
        <taxon>Williamsia</taxon>
    </lineage>
</organism>
<dbReference type="NCBIfam" id="NF038065">
    <property type="entry name" value="Pr6Pr"/>
    <property type="match status" value="1"/>
</dbReference>
<keyword evidence="1" id="KW-0472">Membrane</keyword>
<sequence>MRTLGLIGFKLILGLLTLTALVTEVVVLIDRGTFEAANFFSYFTVESNLLASVVLLLSAGLLASGRSLDRIAMLRGASTLYMLVTGIGFTVLLSGLEATQFTAVAWDNTVLHYLVPVAVAIDWLIDPPAVGISSRKAMIWLIFPLVYVAYTSIRGPLVDWYPYPFLDPGENGVAAVIVVSIGIAVLAALISLALAWYSRFRVATPGAPTPPPAGSTGLPDPGR</sequence>
<name>A0A318RM47_WILLI</name>
<dbReference type="Proteomes" id="UP000247591">
    <property type="component" value="Unassembled WGS sequence"/>
</dbReference>
<proteinExistence type="predicted"/>
<keyword evidence="1" id="KW-1133">Transmembrane helix</keyword>